<organism evidence="3 4">
    <name type="scientific">Strongylocentrotus purpuratus</name>
    <name type="common">Purple sea urchin</name>
    <dbReference type="NCBI Taxonomy" id="7668"/>
    <lineage>
        <taxon>Eukaryota</taxon>
        <taxon>Metazoa</taxon>
        <taxon>Echinodermata</taxon>
        <taxon>Eleutherozoa</taxon>
        <taxon>Echinozoa</taxon>
        <taxon>Echinoidea</taxon>
        <taxon>Euechinoidea</taxon>
        <taxon>Echinacea</taxon>
        <taxon>Camarodonta</taxon>
        <taxon>Echinidea</taxon>
        <taxon>Strongylocentrotidae</taxon>
        <taxon>Strongylocentrotus</taxon>
    </lineage>
</organism>
<evidence type="ECO:0000313" key="4">
    <source>
        <dbReference type="Proteomes" id="UP000007110"/>
    </source>
</evidence>
<dbReference type="OrthoDB" id="9978456at2759"/>
<dbReference type="KEGG" id="spu:105439383"/>
<dbReference type="GeneID" id="105439383"/>
<dbReference type="InterPro" id="IPR016024">
    <property type="entry name" value="ARM-type_fold"/>
</dbReference>
<name>A0A7M7HHT7_STRPU</name>
<dbReference type="SUPFAM" id="SSF48371">
    <property type="entry name" value="ARM repeat"/>
    <property type="match status" value="1"/>
</dbReference>
<dbReference type="PANTHER" id="PTHR46270:SF5">
    <property type="entry name" value="ADP-RIBOSYL CYCLASE_CYCLIC ADP-RIBOSE HYDROLASE"/>
    <property type="match status" value="1"/>
</dbReference>
<evidence type="ECO:0000259" key="2">
    <source>
        <dbReference type="Pfam" id="PF13676"/>
    </source>
</evidence>
<sequence>MDAQQNLTVKQKAMVEAHCHGIDEFLVKFKESQKLEAVTFIDDRNILGMIYHLKTGDAKSAILKYLVSYDEIFEIFTLVWKSRVKANISTFLNSQTLWTFSYSISNLTDCSEELCYAFGEKGLLTLLFRDLKTGTLGDRHISYALTIIYNCCWKVSENRVICREFVDTLQECSQSKNPEIQADAFLALSYIVDKSEVHKISLNEPCLKFLLLTLKSAMSEPGRRFHGYSTFEVLQGLNQLAINDCNKLLIVKLGGIDVLERILMEEGSSNEEKRWAARGIWQLAFKEENKVKIHQRTTLLNALEKIKETTEDCDIKDACSGALFVINDVLDIDDEFKGHIPICRDGGHSSVKNEVSSGHVEGHIMISYQHASQERMLEVKCHLEESGYNVWMDVDKMKGDILDSMAKAVQRASVVLVCMSHKFKESQHCRTEATYAYTLKKDIIPLMLQDKFTPEDWLGALMGMKKYYPMFSDDLMRQCLPDLVSELSDRGKREKLDLVVPSDDEVTGASNPTSHAQRQRDGTAEDDVDCSGGNKDDKPTGNGDEGNSRSQTTVDLGKWDEKKAGEWLRSYGIDTSKDSFKKVDGTRLKQIKKLLNLAPEFCLKSLKDELGLCLWDVLALVDALEKL</sequence>
<dbReference type="Pfam" id="PF13676">
    <property type="entry name" value="TIR_2"/>
    <property type="match status" value="1"/>
</dbReference>
<dbReference type="EnsemblMetazoa" id="XM_011668312">
    <property type="protein sequence ID" value="XP_011666614"/>
    <property type="gene ID" value="LOC105439383"/>
</dbReference>
<dbReference type="AlphaFoldDB" id="A0A7M7HHT7"/>
<evidence type="ECO:0000256" key="1">
    <source>
        <dbReference type="SAM" id="MobiDB-lite"/>
    </source>
</evidence>
<protein>
    <recommendedName>
        <fullName evidence="2">TIR domain-containing protein</fullName>
    </recommendedName>
</protein>
<feature type="region of interest" description="Disordered" evidence="1">
    <location>
        <begin position="495"/>
        <end position="556"/>
    </location>
</feature>
<reference evidence="4" key="1">
    <citation type="submission" date="2015-02" db="EMBL/GenBank/DDBJ databases">
        <title>Genome sequencing for Strongylocentrotus purpuratus.</title>
        <authorList>
            <person name="Murali S."/>
            <person name="Liu Y."/>
            <person name="Vee V."/>
            <person name="English A."/>
            <person name="Wang M."/>
            <person name="Skinner E."/>
            <person name="Han Y."/>
            <person name="Muzny D.M."/>
            <person name="Worley K.C."/>
            <person name="Gibbs R.A."/>
        </authorList>
    </citation>
    <scope>NUCLEOTIDE SEQUENCE</scope>
</reference>
<reference evidence="3" key="2">
    <citation type="submission" date="2021-01" db="UniProtKB">
        <authorList>
            <consortium name="EnsemblMetazoa"/>
        </authorList>
    </citation>
    <scope>IDENTIFICATION</scope>
</reference>
<keyword evidence="4" id="KW-1185">Reference proteome</keyword>
<accession>A0A7M7HHT7</accession>
<feature type="domain" description="TIR" evidence="2">
    <location>
        <begin position="364"/>
        <end position="454"/>
    </location>
</feature>
<dbReference type="Proteomes" id="UP000007110">
    <property type="component" value="Unassembled WGS sequence"/>
</dbReference>
<dbReference type="SUPFAM" id="SSF52200">
    <property type="entry name" value="Toll/Interleukin receptor TIR domain"/>
    <property type="match status" value="1"/>
</dbReference>
<evidence type="ECO:0000313" key="3">
    <source>
        <dbReference type="EnsemblMetazoa" id="XP_011666614"/>
    </source>
</evidence>
<dbReference type="GO" id="GO:0007165">
    <property type="term" value="P:signal transduction"/>
    <property type="evidence" value="ECO:0007669"/>
    <property type="project" value="InterPro"/>
</dbReference>
<dbReference type="InterPro" id="IPR011989">
    <property type="entry name" value="ARM-like"/>
</dbReference>
<dbReference type="InParanoid" id="A0A7M7HHT7"/>
<dbReference type="Gene3D" id="3.40.50.10140">
    <property type="entry name" value="Toll/interleukin-1 receptor homology (TIR) domain"/>
    <property type="match status" value="1"/>
</dbReference>
<dbReference type="OMA" id="MEEANCF"/>
<dbReference type="PANTHER" id="PTHR46270">
    <property type="entry name" value="ARMADILLO-TYPE FOLD-RELATED"/>
    <property type="match status" value="1"/>
</dbReference>
<dbReference type="InterPro" id="IPR035897">
    <property type="entry name" value="Toll_tir_struct_dom_sf"/>
</dbReference>
<proteinExistence type="predicted"/>
<dbReference type="RefSeq" id="XP_011666614.2">
    <property type="nucleotide sequence ID" value="XM_011668312.2"/>
</dbReference>
<dbReference type="InterPro" id="IPR000157">
    <property type="entry name" value="TIR_dom"/>
</dbReference>
<dbReference type="Gene3D" id="1.25.10.10">
    <property type="entry name" value="Leucine-rich Repeat Variant"/>
    <property type="match status" value="1"/>
</dbReference>